<dbReference type="PANTHER" id="PTHR12232:SF6">
    <property type="entry name" value="SH3 DOMAIN-BINDING GLUTAMIC ACID-RICH-LIKE PROTEIN 3"/>
    <property type="match status" value="1"/>
</dbReference>
<dbReference type="InterPro" id="IPR051033">
    <property type="entry name" value="SH3BGR"/>
</dbReference>
<dbReference type="Pfam" id="PF04908">
    <property type="entry name" value="SH3BGR"/>
    <property type="match status" value="1"/>
</dbReference>
<organism evidence="2 3">
    <name type="scientific">Callorhinus ursinus</name>
    <name type="common">Northern fur seal</name>
    <dbReference type="NCBI Taxonomy" id="34884"/>
    <lineage>
        <taxon>Eukaryota</taxon>
        <taxon>Metazoa</taxon>
        <taxon>Chordata</taxon>
        <taxon>Craniata</taxon>
        <taxon>Vertebrata</taxon>
        <taxon>Euteleostomi</taxon>
        <taxon>Mammalia</taxon>
        <taxon>Eutheria</taxon>
        <taxon>Laurasiatheria</taxon>
        <taxon>Carnivora</taxon>
        <taxon>Caniformia</taxon>
        <taxon>Pinnipedia</taxon>
        <taxon>Otariidae</taxon>
        <taxon>Callorhinus</taxon>
    </lineage>
</organism>
<reference key="1">
    <citation type="submission" date="2019-01" db="UniProtKB">
        <authorList>
            <consortium name="RefSeq"/>
        </authorList>
    </citation>
    <scope>IDENTIFICATION</scope>
</reference>
<dbReference type="Gene3D" id="3.40.30.10">
    <property type="entry name" value="Glutaredoxin"/>
    <property type="match status" value="1"/>
</dbReference>
<name>A0A3Q7NA12_CALUR</name>
<dbReference type="Proteomes" id="UP000286641">
    <property type="component" value="Unplaced"/>
</dbReference>
<dbReference type="RefSeq" id="XP_025717070.1">
    <property type="nucleotide sequence ID" value="XM_025861285.1"/>
</dbReference>
<proteinExistence type="inferred from homology"/>
<dbReference type="GO" id="GO:0005737">
    <property type="term" value="C:cytoplasm"/>
    <property type="evidence" value="ECO:0007669"/>
    <property type="project" value="TreeGrafter"/>
</dbReference>
<comment type="similarity">
    <text evidence="1">Belongs to the SH3BGR family.</text>
</comment>
<evidence type="ECO:0000313" key="2">
    <source>
        <dbReference type="Proteomes" id="UP000286641"/>
    </source>
</evidence>
<dbReference type="SUPFAM" id="SSF52833">
    <property type="entry name" value="Thioredoxin-like"/>
    <property type="match status" value="1"/>
</dbReference>
<keyword evidence="2" id="KW-1185">Reference proteome</keyword>
<dbReference type="AlphaFoldDB" id="A0A3Q7NA12"/>
<evidence type="ECO:0000256" key="1">
    <source>
        <dbReference type="ARBA" id="ARBA00007764"/>
    </source>
</evidence>
<gene>
    <name evidence="3" type="primary">LOC112815111</name>
</gene>
<evidence type="ECO:0000313" key="3">
    <source>
        <dbReference type="RefSeq" id="XP_025717070.1"/>
    </source>
</evidence>
<dbReference type="PANTHER" id="PTHR12232">
    <property type="entry name" value="SH3 DOMAIN-BINDING GLUTAMIC ACID-RICH-LIKE PROTEIN"/>
    <property type="match status" value="1"/>
</dbReference>
<dbReference type="InterPro" id="IPR006993">
    <property type="entry name" value="Glut_rich_SH3-bd"/>
</dbReference>
<accession>A0A3Q7NA12</accession>
<dbReference type="InterPro" id="IPR036249">
    <property type="entry name" value="Thioredoxin-like_sf"/>
</dbReference>
<dbReference type="InParanoid" id="A0A3Q7NA12"/>
<protein>
    <submittedName>
        <fullName evidence="3">SH3 domain-binding glutamic acid-rich-like protein 3</fullName>
    </submittedName>
</protein>
<dbReference type="CDD" id="cd03030">
    <property type="entry name" value="GRX_SH3BGR"/>
    <property type="match status" value="1"/>
</dbReference>
<sequence length="96" mass="11356">MEIMSSIKVYYTSVSGSREVKQRQEEVTRILDIYKIKYELIDISVSLKVLQEMRMKVSTPKALPPQIFNGQEYCGDFEMFHKAKENKEILKFLKME</sequence>
<dbReference type="GeneID" id="112815111"/>
<reference evidence="3" key="2">
    <citation type="submission" date="2025-08" db="UniProtKB">
        <authorList>
            <consortium name="RefSeq"/>
        </authorList>
    </citation>
    <scope>IDENTIFICATION</scope>
    <source>
        <tissue evidence="3">Blood</tissue>
    </source>
</reference>